<evidence type="ECO:0000256" key="4">
    <source>
        <dbReference type="ARBA" id="ARBA00022989"/>
    </source>
</evidence>
<dbReference type="PANTHER" id="PTHR43124:SF10">
    <property type="entry name" value="PURINE EFFLUX PUMP PBUE"/>
    <property type="match status" value="1"/>
</dbReference>
<feature type="transmembrane region" description="Helical" evidence="6">
    <location>
        <begin position="341"/>
        <end position="364"/>
    </location>
</feature>
<sequence length="414" mass="41251">MAAVARSPQDSTTVAAEPSSGMAPVAVLALGVFAVGTGEFVLAGLLPMLVDAFRISVADAGQIVTVFALTCAVSGPVLTALTTAWTRRTVLLTATLIYLLGSAGSAMAGTYGQLMAAQVIAAAGVGLYIPNASATAASLVPPRLQGRAIALVVTGFTAAVAFGAPVGTALGGMIDWRATLWFASLLAAVGLAGVALAVPRDVAVPDAGGFRDRLRPLGDRRVLALLATTLVAFTAVFIPYTYISAIYAPATGGSSVALASLMLVGGVAGAVGNLSAGYFTDRWGGSRVVAAALVLLTAGMLLVPFSTTSMGAAVPVIAFYAAASFAITTPQQHRIISLRPAATPVLLSLNQSVLYLAIAASGVVGAGGIQSVGPRYVSLIAAAAALVALAFSAAARRMALAPERTAAPAADATP</sequence>
<keyword evidence="4 6" id="KW-1133">Transmembrane helix</keyword>
<accession>A0A2P8CBA0</accession>
<feature type="transmembrane region" description="Helical" evidence="6">
    <location>
        <begin position="62"/>
        <end position="82"/>
    </location>
</feature>
<name>A0A2P8CBA0_9ACTN</name>
<evidence type="ECO:0000256" key="2">
    <source>
        <dbReference type="ARBA" id="ARBA00022475"/>
    </source>
</evidence>
<keyword evidence="5 6" id="KW-0472">Membrane</keyword>
<feature type="transmembrane region" description="Helical" evidence="6">
    <location>
        <begin position="376"/>
        <end position="395"/>
    </location>
</feature>
<dbReference type="InterPro" id="IPR007110">
    <property type="entry name" value="Ig-like_dom"/>
</dbReference>
<feature type="transmembrane region" description="Helical" evidence="6">
    <location>
        <begin position="288"/>
        <end position="306"/>
    </location>
</feature>
<dbReference type="InterPro" id="IPR050189">
    <property type="entry name" value="MFS_Efflux_Transporters"/>
</dbReference>
<keyword evidence="2" id="KW-1003">Cell membrane</keyword>
<dbReference type="Proteomes" id="UP000240542">
    <property type="component" value="Unassembled WGS sequence"/>
</dbReference>
<dbReference type="AlphaFoldDB" id="A0A2P8CBA0"/>
<protein>
    <submittedName>
        <fullName evidence="9">DHA1 family inner membrane transport protein</fullName>
    </submittedName>
</protein>
<proteinExistence type="predicted"/>
<evidence type="ECO:0000259" key="8">
    <source>
        <dbReference type="PROSITE" id="PS50850"/>
    </source>
</evidence>
<reference evidence="9 10" key="1">
    <citation type="submission" date="2018-03" db="EMBL/GenBank/DDBJ databases">
        <title>Genomic Encyclopedia of Archaeal and Bacterial Type Strains, Phase II (KMG-II): from individual species to whole genera.</title>
        <authorList>
            <person name="Goeker M."/>
        </authorList>
    </citation>
    <scope>NUCLEOTIDE SEQUENCE [LARGE SCALE GENOMIC DNA]</scope>
    <source>
        <strain evidence="9 10">DSM 45312</strain>
    </source>
</reference>
<evidence type="ECO:0000256" key="6">
    <source>
        <dbReference type="SAM" id="Phobius"/>
    </source>
</evidence>
<dbReference type="SUPFAM" id="SSF103473">
    <property type="entry name" value="MFS general substrate transporter"/>
    <property type="match status" value="1"/>
</dbReference>
<feature type="transmembrane region" description="Helical" evidence="6">
    <location>
        <begin position="25"/>
        <end position="50"/>
    </location>
</feature>
<evidence type="ECO:0000313" key="10">
    <source>
        <dbReference type="Proteomes" id="UP000240542"/>
    </source>
</evidence>
<feature type="domain" description="Ig-like" evidence="7">
    <location>
        <begin position="47"/>
        <end position="87"/>
    </location>
</feature>
<feature type="transmembrane region" description="Helical" evidence="6">
    <location>
        <begin position="149"/>
        <end position="174"/>
    </location>
</feature>
<feature type="transmembrane region" description="Helical" evidence="6">
    <location>
        <begin position="255"/>
        <end position="276"/>
    </location>
</feature>
<dbReference type="PROSITE" id="PS50835">
    <property type="entry name" value="IG_LIKE"/>
    <property type="match status" value="1"/>
</dbReference>
<keyword evidence="3 6" id="KW-0812">Transmembrane</keyword>
<evidence type="ECO:0000313" key="9">
    <source>
        <dbReference type="EMBL" id="PSK82243.1"/>
    </source>
</evidence>
<dbReference type="InterPro" id="IPR020846">
    <property type="entry name" value="MFS_dom"/>
</dbReference>
<comment type="caution">
    <text evidence="9">The sequence shown here is derived from an EMBL/GenBank/DDBJ whole genome shotgun (WGS) entry which is preliminary data.</text>
</comment>
<dbReference type="PROSITE" id="PS50850">
    <property type="entry name" value="MFS"/>
    <property type="match status" value="1"/>
</dbReference>
<organism evidence="9 10">
    <name type="scientific">Murinocardiopsis flavida</name>
    <dbReference type="NCBI Taxonomy" id="645275"/>
    <lineage>
        <taxon>Bacteria</taxon>
        <taxon>Bacillati</taxon>
        <taxon>Actinomycetota</taxon>
        <taxon>Actinomycetes</taxon>
        <taxon>Streptosporangiales</taxon>
        <taxon>Nocardiopsidaceae</taxon>
        <taxon>Murinocardiopsis</taxon>
    </lineage>
</organism>
<evidence type="ECO:0000256" key="3">
    <source>
        <dbReference type="ARBA" id="ARBA00022692"/>
    </source>
</evidence>
<dbReference type="GO" id="GO:0005886">
    <property type="term" value="C:plasma membrane"/>
    <property type="evidence" value="ECO:0007669"/>
    <property type="project" value="UniProtKB-SubCell"/>
</dbReference>
<feature type="transmembrane region" description="Helical" evidence="6">
    <location>
        <begin position="180"/>
        <end position="202"/>
    </location>
</feature>
<comment type="subcellular location">
    <subcellularLocation>
        <location evidence="1">Cell membrane</location>
        <topology evidence="1">Multi-pass membrane protein</topology>
    </subcellularLocation>
</comment>
<dbReference type="InterPro" id="IPR011701">
    <property type="entry name" value="MFS"/>
</dbReference>
<dbReference type="CDD" id="cd17324">
    <property type="entry name" value="MFS_NepI_like"/>
    <property type="match status" value="1"/>
</dbReference>
<feature type="transmembrane region" description="Helical" evidence="6">
    <location>
        <begin position="312"/>
        <end position="329"/>
    </location>
</feature>
<dbReference type="Pfam" id="PF07690">
    <property type="entry name" value="MFS_1"/>
    <property type="match status" value="1"/>
</dbReference>
<dbReference type="EMBL" id="PYGA01000043">
    <property type="protein sequence ID" value="PSK82243.1"/>
    <property type="molecule type" value="Genomic_DNA"/>
</dbReference>
<gene>
    <name evidence="9" type="ORF">CLV63_14313</name>
</gene>
<dbReference type="PANTHER" id="PTHR43124">
    <property type="entry name" value="PURINE EFFLUX PUMP PBUE"/>
    <property type="match status" value="1"/>
</dbReference>
<dbReference type="InterPro" id="IPR036259">
    <property type="entry name" value="MFS_trans_sf"/>
</dbReference>
<feature type="transmembrane region" description="Helical" evidence="6">
    <location>
        <begin position="89"/>
        <end position="109"/>
    </location>
</feature>
<keyword evidence="10" id="KW-1185">Reference proteome</keyword>
<dbReference type="GO" id="GO:0022857">
    <property type="term" value="F:transmembrane transporter activity"/>
    <property type="evidence" value="ECO:0007669"/>
    <property type="project" value="InterPro"/>
</dbReference>
<feature type="transmembrane region" description="Helical" evidence="6">
    <location>
        <begin position="222"/>
        <end position="243"/>
    </location>
</feature>
<evidence type="ECO:0000256" key="5">
    <source>
        <dbReference type="ARBA" id="ARBA00023136"/>
    </source>
</evidence>
<dbReference type="Gene3D" id="1.20.1250.20">
    <property type="entry name" value="MFS general substrate transporter like domains"/>
    <property type="match status" value="1"/>
</dbReference>
<feature type="domain" description="Major facilitator superfamily (MFS) profile" evidence="8">
    <location>
        <begin position="24"/>
        <end position="400"/>
    </location>
</feature>
<feature type="transmembrane region" description="Helical" evidence="6">
    <location>
        <begin position="115"/>
        <end position="137"/>
    </location>
</feature>
<evidence type="ECO:0000256" key="1">
    <source>
        <dbReference type="ARBA" id="ARBA00004651"/>
    </source>
</evidence>
<evidence type="ECO:0000259" key="7">
    <source>
        <dbReference type="PROSITE" id="PS50835"/>
    </source>
</evidence>